<reference evidence="8" key="1">
    <citation type="journal article" date="2019" name="Int. J. Syst. Evol. Microbiol.">
        <title>The Global Catalogue of Microorganisms (GCM) 10K type strain sequencing project: providing services to taxonomists for standard genome sequencing and annotation.</title>
        <authorList>
            <consortium name="The Broad Institute Genomics Platform"/>
            <consortium name="The Broad Institute Genome Sequencing Center for Infectious Disease"/>
            <person name="Wu L."/>
            <person name="Ma J."/>
        </authorList>
    </citation>
    <scope>NUCLEOTIDE SEQUENCE [LARGE SCALE GENOMIC DNA]</scope>
    <source>
        <strain evidence="8">JCM 17137</strain>
    </source>
</reference>
<evidence type="ECO:0000256" key="4">
    <source>
        <dbReference type="ARBA" id="ARBA00022989"/>
    </source>
</evidence>
<accession>A0ABP7G1A9</accession>
<proteinExistence type="inferred from homology"/>
<evidence type="ECO:0000313" key="7">
    <source>
        <dbReference type="EMBL" id="GAA3752913.1"/>
    </source>
</evidence>
<evidence type="ECO:0000256" key="3">
    <source>
        <dbReference type="ARBA" id="ARBA00022692"/>
    </source>
</evidence>
<dbReference type="Proteomes" id="UP001500908">
    <property type="component" value="Unassembled WGS sequence"/>
</dbReference>
<dbReference type="EMBL" id="BAABDD010000017">
    <property type="protein sequence ID" value="GAA3752913.1"/>
    <property type="molecule type" value="Genomic_DNA"/>
</dbReference>
<dbReference type="PANTHER" id="PTHR12608">
    <property type="entry name" value="TRANSMEMBRANE PROTEIN HTP-1 RELATED"/>
    <property type="match status" value="1"/>
</dbReference>
<protein>
    <recommendedName>
        <fullName evidence="6">GDT1 family protein</fullName>
    </recommendedName>
</protein>
<keyword evidence="4 6" id="KW-1133">Transmembrane helix</keyword>
<name>A0ABP7G1A9_9ACTN</name>
<gene>
    <name evidence="7" type="ORF">GCM10022402_34690</name>
</gene>
<dbReference type="Pfam" id="PF01169">
    <property type="entry name" value="GDT1"/>
    <property type="match status" value="2"/>
</dbReference>
<organism evidence="7 8">
    <name type="scientific">Salinactinospora qingdaonensis</name>
    <dbReference type="NCBI Taxonomy" id="702744"/>
    <lineage>
        <taxon>Bacteria</taxon>
        <taxon>Bacillati</taxon>
        <taxon>Actinomycetota</taxon>
        <taxon>Actinomycetes</taxon>
        <taxon>Streptosporangiales</taxon>
        <taxon>Nocardiopsidaceae</taxon>
        <taxon>Salinactinospora</taxon>
    </lineage>
</organism>
<sequence>MVFLTALGASTTAIFLAEMGDKTQLVAMSLATRYRISAVLLGITLATVVVHAGSVLIAEALGLAIPTDWMSLLAGLAFIGFGAWTLRGDELTAKDEERASRRARSAVISVALVFFVAELGDKTMLATITVGTSHHWLPVWVGSTVGMVLADAVAIGVGAALGKRLPERALSVTAAVLFFAVGAVMTVHGALMFAG</sequence>
<feature type="transmembrane region" description="Helical" evidence="6">
    <location>
        <begin position="69"/>
        <end position="86"/>
    </location>
</feature>
<keyword evidence="5 6" id="KW-0472">Membrane</keyword>
<feature type="transmembrane region" description="Helical" evidence="6">
    <location>
        <begin position="38"/>
        <end position="57"/>
    </location>
</feature>
<evidence type="ECO:0000256" key="6">
    <source>
        <dbReference type="RuleBase" id="RU365102"/>
    </source>
</evidence>
<evidence type="ECO:0000256" key="1">
    <source>
        <dbReference type="ARBA" id="ARBA00004141"/>
    </source>
</evidence>
<feature type="transmembrane region" description="Helical" evidence="6">
    <location>
        <begin position="169"/>
        <end position="194"/>
    </location>
</feature>
<dbReference type="InterPro" id="IPR001727">
    <property type="entry name" value="GDT1-like"/>
</dbReference>
<keyword evidence="3 6" id="KW-0812">Transmembrane</keyword>
<dbReference type="PANTHER" id="PTHR12608:SF1">
    <property type="entry name" value="TRANSMEMBRANE PROTEIN 165"/>
    <property type="match status" value="1"/>
</dbReference>
<evidence type="ECO:0000256" key="2">
    <source>
        <dbReference type="ARBA" id="ARBA00009190"/>
    </source>
</evidence>
<evidence type="ECO:0000256" key="5">
    <source>
        <dbReference type="ARBA" id="ARBA00023136"/>
    </source>
</evidence>
<comment type="caution">
    <text evidence="7">The sequence shown here is derived from an EMBL/GenBank/DDBJ whole genome shotgun (WGS) entry which is preliminary data.</text>
</comment>
<comment type="similarity">
    <text evidence="2 6">Belongs to the GDT1 family.</text>
</comment>
<feature type="transmembrane region" description="Helical" evidence="6">
    <location>
        <begin position="140"/>
        <end position="162"/>
    </location>
</feature>
<comment type="subcellular location">
    <subcellularLocation>
        <location evidence="1 6">Membrane</location>
        <topology evidence="1 6">Multi-pass membrane protein</topology>
    </subcellularLocation>
</comment>
<feature type="transmembrane region" description="Helical" evidence="6">
    <location>
        <begin position="106"/>
        <end position="128"/>
    </location>
</feature>
<keyword evidence="8" id="KW-1185">Reference proteome</keyword>
<evidence type="ECO:0000313" key="8">
    <source>
        <dbReference type="Proteomes" id="UP001500908"/>
    </source>
</evidence>